<evidence type="ECO:0000313" key="1">
    <source>
        <dbReference type="EMBL" id="ETW05770.1"/>
    </source>
</evidence>
<protein>
    <submittedName>
        <fullName evidence="1">Uncharacterized protein</fullName>
    </submittedName>
</protein>
<dbReference type="OrthoDB" id="72189at2759"/>
<reference evidence="1" key="1">
    <citation type="submission" date="2013-12" db="EMBL/GenBank/DDBJ databases">
        <title>The Genome Sequence of Aphanomyces invadans NJM9701.</title>
        <authorList>
            <consortium name="The Broad Institute Genomics Platform"/>
            <person name="Russ C."/>
            <person name="Tyler B."/>
            <person name="van West P."/>
            <person name="Dieguez-Uribeondo J."/>
            <person name="Young S.K."/>
            <person name="Zeng Q."/>
            <person name="Gargeya S."/>
            <person name="Fitzgerald M."/>
            <person name="Abouelleil A."/>
            <person name="Alvarado L."/>
            <person name="Chapman S.B."/>
            <person name="Gainer-Dewar J."/>
            <person name="Goldberg J."/>
            <person name="Griggs A."/>
            <person name="Gujja S."/>
            <person name="Hansen M."/>
            <person name="Howarth C."/>
            <person name="Imamovic A."/>
            <person name="Ireland A."/>
            <person name="Larimer J."/>
            <person name="McCowan C."/>
            <person name="Murphy C."/>
            <person name="Pearson M."/>
            <person name="Poon T.W."/>
            <person name="Priest M."/>
            <person name="Roberts A."/>
            <person name="Saif S."/>
            <person name="Shea T."/>
            <person name="Sykes S."/>
            <person name="Wortman J."/>
            <person name="Nusbaum C."/>
            <person name="Birren B."/>
        </authorList>
    </citation>
    <scope>NUCLEOTIDE SEQUENCE [LARGE SCALE GENOMIC DNA]</scope>
    <source>
        <strain evidence="1">NJM9701</strain>
    </source>
</reference>
<dbReference type="AlphaFoldDB" id="A0A024UHT1"/>
<dbReference type="RefSeq" id="XP_008865547.1">
    <property type="nucleotide sequence ID" value="XM_008867325.1"/>
</dbReference>
<name>A0A024UHT1_9STRA</name>
<dbReference type="EMBL" id="KI913956">
    <property type="protein sequence ID" value="ETW05770.1"/>
    <property type="molecule type" value="Genomic_DNA"/>
</dbReference>
<dbReference type="STRING" id="157072.A0A024UHT1"/>
<dbReference type="VEuPathDB" id="FungiDB:H310_03454"/>
<proteinExistence type="predicted"/>
<organism evidence="1">
    <name type="scientific">Aphanomyces invadans</name>
    <dbReference type="NCBI Taxonomy" id="157072"/>
    <lineage>
        <taxon>Eukaryota</taxon>
        <taxon>Sar</taxon>
        <taxon>Stramenopiles</taxon>
        <taxon>Oomycota</taxon>
        <taxon>Saprolegniomycetes</taxon>
        <taxon>Saprolegniales</taxon>
        <taxon>Verrucalvaceae</taxon>
        <taxon>Aphanomyces</taxon>
    </lineage>
</organism>
<sequence length="322" mass="36052">MATHHVNDGCCAEHHGLDDYDIHGDDPTLSACCMKDMKEQAEYVRVHTILQAHDVAQHRLAHRQQGIPTTTSTYAPPPHPSIAMTSTSIEANRSDDSDLDEFDYLLDDEDAVTNRRREVEAKSKLQAQGLGIVWGDKEFAEFYTRLKGYLSDDLAKHKQNRPTIVAWRSTDHDATAVLNAALIACAERFLGTCVYAVSNACSTHVQALCGRHTIQKSSDAVAVVALNNHGQYIAHKTIAALDDATWEFDFVPWLTNCNVLREKFEPTTREAVAAVADEDDSEPAVEKGYDCGRDKCRLRHGYYHEHVGPSEASKREMSEWRR</sequence>
<gene>
    <name evidence="1" type="ORF">H310_03454</name>
</gene>
<dbReference type="eggNOG" id="ENOG502RYSD">
    <property type="taxonomic scope" value="Eukaryota"/>
</dbReference>
<accession>A0A024UHT1</accession>
<dbReference type="GeneID" id="20080504"/>